<dbReference type="AlphaFoldDB" id="A0A085MQ65"/>
<protein>
    <submittedName>
        <fullName evidence="2">Uncharacterized protein</fullName>
    </submittedName>
</protein>
<dbReference type="EMBL" id="KL368076">
    <property type="protein sequence ID" value="KFD59361.1"/>
    <property type="molecule type" value="Genomic_DNA"/>
</dbReference>
<dbReference type="Proteomes" id="UP000030758">
    <property type="component" value="Unassembled WGS sequence"/>
</dbReference>
<evidence type="ECO:0000313" key="2">
    <source>
        <dbReference type="EMBL" id="KFD59361.1"/>
    </source>
</evidence>
<feature type="region of interest" description="Disordered" evidence="1">
    <location>
        <begin position="57"/>
        <end position="86"/>
    </location>
</feature>
<name>A0A085MQ65_9BILA</name>
<proteinExistence type="predicted"/>
<evidence type="ECO:0000256" key="1">
    <source>
        <dbReference type="SAM" id="MobiDB-lite"/>
    </source>
</evidence>
<gene>
    <name evidence="2" type="ORF">M514_01270</name>
</gene>
<organism evidence="2">
    <name type="scientific">Trichuris suis</name>
    <name type="common">pig whipworm</name>
    <dbReference type="NCBI Taxonomy" id="68888"/>
    <lineage>
        <taxon>Eukaryota</taxon>
        <taxon>Metazoa</taxon>
        <taxon>Ecdysozoa</taxon>
        <taxon>Nematoda</taxon>
        <taxon>Enoplea</taxon>
        <taxon>Dorylaimia</taxon>
        <taxon>Trichinellida</taxon>
        <taxon>Trichuridae</taxon>
        <taxon>Trichuris</taxon>
    </lineage>
</organism>
<reference evidence="2" key="1">
    <citation type="journal article" date="2014" name="Nat. Genet.">
        <title>Genome and transcriptome of the porcine whipworm Trichuris suis.</title>
        <authorList>
            <person name="Jex A.R."/>
            <person name="Nejsum P."/>
            <person name="Schwarz E.M."/>
            <person name="Hu L."/>
            <person name="Young N.D."/>
            <person name="Hall R.S."/>
            <person name="Korhonen P.K."/>
            <person name="Liao S."/>
            <person name="Thamsborg S."/>
            <person name="Xia J."/>
            <person name="Xu P."/>
            <person name="Wang S."/>
            <person name="Scheerlinck J.P."/>
            <person name="Hofmann A."/>
            <person name="Sternberg P.W."/>
            <person name="Wang J."/>
            <person name="Gasser R.B."/>
        </authorList>
    </citation>
    <scope>NUCLEOTIDE SEQUENCE [LARGE SCALE GENOMIC DNA]</scope>
    <source>
        <strain evidence="2">DCEP-RM93F</strain>
    </source>
</reference>
<accession>A0A085MQ65</accession>
<sequence length="112" mass="12262">MEDVMLALGGNVAVRGRYRPTGALGRSKVAPEREHLSMVGSESVSAVRRMDPEIKGARGRARALGSPTDPVQPTLEPPRPNGGGQMALATSWVRLRRWSERVEKLWARTMVS</sequence>